<evidence type="ECO:0000313" key="2">
    <source>
        <dbReference type="Proteomes" id="UP000030233"/>
    </source>
</evidence>
<organism evidence="1 2">
    <name type="scientific">Bacillus phage Bp8p-T</name>
    <dbReference type="NCBI Taxonomy" id="1445811"/>
    <lineage>
        <taxon>Viruses</taxon>
        <taxon>Duplodnaviria</taxon>
        <taxon>Heunggongvirae</taxon>
        <taxon>Uroviricota</taxon>
        <taxon>Caudoviricetes</taxon>
        <taxon>Herelleviridae</taxon>
        <taxon>Bastillevirinae</taxon>
        <taxon>Agatevirus</taxon>
        <taxon>Agatevirus Bp8pC</taxon>
    </lineage>
</organism>
<sequence length="335" mass="38032">MADKDFKALLNELVDFDGIVKRIVNELKESLEEEVLRSDEGDKIAEKLDHVFDDKEHINEFIDSTVEEAQYLAQQKEGARKDAEKFAAMLKDQAKQATAALNAEEDTEVKKAIGPFDQVEEVKPTNLVSAIDLFFSLTNSEESAQKFSEEVQGILIRHSSGQFGFSTETGVDYGKFSLRNNRILLEAGSKRVEYDLQKEDITNEELLKKLFPPSEEYESAGPDMCSCGNEYGDEVECIDHEYDEELPYELEFIIEEIEEAEEEFYDSVEVILQGITRHYSKDMPTVKSMTDDDEAAMRFFLAHSSTLYSPAALTALSTDELLHEFTSKFNFAVHS</sequence>
<dbReference type="EMBL" id="KJ010548">
    <property type="protein sequence ID" value="AHJ87798.1"/>
    <property type="molecule type" value="Genomic_DNA"/>
</dbReference>
<evidence type="ECO:0000313" key="1">
    <source>
        <dbReference type="EMBL" id="AHJ87798.1"/>
    </source>
</evidence>
<gene>
    <name evidence="1" type="ORF">Bp8pT_157</name>
</gene>
<accession>A0A0A0PLQ7</accession>
<proteinExistence type="predicted"/>
<dbReference type="Proteomes" id="UP000030233">
    <property type="component" value="Segment"/>
</dbReference>
<protein>
    <submittedName>
        <fullName evidence="1">Uncharacterized protein</fullName>
    </submittedName>
</protein>
<reference evidence="1 2" key="1">
    <citation type="journal article" date="2015" name="Appl. Environ. Microbiol.">
        <title>Effects of actin-like proteins encoded by two Bacillus pumilus phages on unstable lysogeny, revealed by genomic analysis.</title>
        <authorList>
            <person name="Yuan Y."/>
            <person name="Peng Q."/>
            <person name="Wu D."/>
            <person name="Kou Z."/>
            <person name="Wu Y."/>
            <person name="Liu P."/>
            <person name="Gao M."/>
        </authorList>
    </citation>
    <scope>NUCLEOTIDE SEQUENCE [LARGE SCALE GENOMIC DNA]</scope>
</reference>
<name>A0A0A0PLQ7_9CAUD</name>